<evidence type="ECO:0000313" key="1">
    <source>
        <dbReference type="EMBL" id="MCZ4093384.1"/>
    </source>
</evidence>
<gene>
    <name evidence="1" type="ORF">O3W52_26435</name>
</gene>
<dbReference type="EMBL" id="JAPVOI010000005">
    <property type="protein sequence ID" value="MCZ4093384.1"/>
    <property type="molecule type" value="Genomic_DNA"/>
</dbReference>
<sequence length="48" mass="5163">MTTADYSAAFETRAVRGRNHLGCLSPKSPAKKVIAQVELEARSASDEV</sequence>
<accession>A0ABT4KNF9</accession>
<comment type="caution">
    <text evidence="1">The sequence shown here is derived from an EMBL/GenBank/DDBJ whole genome shotgun (WGS) entry which is preliminary data.</text>
</comment>
<proteinExistence type="predicted"/>
<protein>
    <recommendedName>
        <fullName evidence="3">Transposase</fullName>
    </recommendedName>
</protein>
<reference evidence="1" key="1">
    <citation type="submission" date="2022-10" db="EMBL/GenBank/DDBJ databases">
        <title>Whole genome sequencing of three plant growth promoting bacteria isolated from Vachellia tortilis subsp. raddiana in Morocco.</title>
        <authorList>
            <person name="Hnini M."/>
            <person name="Zouagui R."/>
            <person name="Zouagui H."/>
            <person name="Chemao Elfihri M.-W."/>
            <person name="Ibrahimi A."/>
            <person name="Sbabou L."/>
            <person name="Aurag J."/>
        </authorList>
    </citation>
    <scope>NUCLEOTIDE SEQUENCE</scope>
    <source>
        <strain evidence="1">LMR678</strain>
    </source>
</reference>
<dbReference type="RefSeq" id="WP_269285148.1">
    <property type="nucleotide sequence ID" value="NZ_JAPVOI010000005.1"/>
</dbReference>
<evidence type="ECO:0008006" key="3">
    <source>
        <dbReference type="Google" id="ProtNLM"/>
    </source>
</evidence>
<organism evidence="1 2">
    <name type="scientific">Sinorhizobium psoraleae</name>
    <dbReference type="NCBI Taxonomy" id="520838"/>
    <lineage>
        <taxon>Bacteria</taxon>
        <taxon>Pseudomonadati</taxon>
        <taxon>Pseudomonadota</taxon>
        <taxon>Alphaproteobacteria</taxon>
        <taxon>Hyphomicrobiales</taxon>
        <taxon>Rhizobiaceae</taxon>
        <taxon>Sinorhizobium/Ensifer group</taxon>
        <taxon>Sinorhizobium</taxon>
    </lineage>
</organism>
<name>A0ABT4KNF9_9HYPH</name>
<keyword evidence="2" id="KW-1185">Reference proteome</keyword>
<evidence type="ECO:0000313" key="2">
    <source>
        <dbReference type="Proteomes" id="UP001079430"/>
    </source>
</evidence>
<dbReference type="Proteomes" id="UP001079430">
    <property type="component" value="Unassembled WGS sequence"/>
</dbReference>